<dbReference type="EMBL" id="CP023004">
    <property type="protein sequence ID" value="AWI10048.1"/>
    <property type="molecule type" value="Genomic_DNA"/>
</dbReference>
<dbReference type="AlphaFoldDB" id="A0A2U8E531"/>
<evidence type="ECO:0000313" key="2">
    <source>
        <dbReference type="Proteomes" id="UP000244896"/>
    </source>
</evidence>
<reference evidence="1 2" key="1">
    <citation type="journal article" date="2018" name="Syst. Appl. Microbiol.">
        <title>Ereboglobus luteus gen. nov. sp. nov. from cockroach guts, and new insights into the oxygen relationship of the genera Opitutus and Didymococcus (Verrucomicrobia: Opitutaceae).</title>
        <authorList>
            <person name="Tegtmeier D."/>
            <person name="Belitz A."/>
            <person name="Radek R."/>
            <person name="Heimerl T."/>
            <person name="Brune A."/>
        </authorList>
    </citation>
    <scope>NUCLEOTIDE SEQUENCE [LARGE SCALE GENOMIC DNA]</scope>
    <source>
        <strain evidence="1 2">Ho45</strain>
    </source>
</reference>
<keyword evidence="2" id="KW-1185">Reference proteome</keyword>
<dbReference type="OrthoDB" id="190695at2"/>
<dbReference type="RefSeq" id="WP_108825863.1">
    <property type="nucleotide sequence ID" value="NZ_CP023004.1"/>
</dbReference>
<name>A0A2U8E531_9BACT</name>
<proteinExistence type="predicted"/>
<dbReference type="KEGG" id="elut:CKA38_12990"/>
<evidence type="ECO:0000313" key="1">
    <source>
        <dbReference type="EMBL" id="AWI10048.1"/>
    </source>
</evidence>
<organism evidence="1 2">
    <name type="scientific">Ereboglobus luteus</name>
    <dbReference type="NCBI Taxonomy" id="1796921"/>
    <lineage>
        <taxon>Bacteria</taxon>
        <taxon>Pseudomonadati</taxon>
        <taxon>Verrucomicrobiota</taxon>
        <taxon>Opitutia</taxon>
        <taxon>Opitutales</taxon>
        <taxon>Opitutaceae</taxon>
        <taxon>Ereboglobus</taxon>
    </lineage>
</organism>
<dbReference type="Proteomes" id="UP000244896">
    <property type="component" value="Chromosome"/>
</dbReference>
<protein>
    <submittedName>
        <fullName evidence="1">Uncharacterized protein</fullName>
    </submittedName>
</protein>
<gene>
    <name evidence="1" type="ORF">CKA38_12990</name>
</gene>
<accession>A0A2U8E531</accession>
<sequence>MPDFPKDFLHQEITALSRGAPPVVHLAAFGKHPAWNDHMEDIGLNTLTLLEAKRYIYLQGISGNIDSGAWNPPSSPAPSSDSAIQPFSPSALSSAALSFNHWLLWQRPGEILLGRLLASTDGKGRTRYPFVVLAHIINLPLAAALETCAPLIDEAARQAREATTPDAVRQVIAQARARLSATAEASSDSPNPLPPGLRPAIDPTGWARIYHVIESQLHQYGPGARPEHPSCRHLRLPSASPRAVQNLLWWATYWLTQLDTQIPLLLIAPETAAWLDLIVGEPASQHFRCLLVDSAALPTVTDTPYSVPSHIEQVTNELLLNADESSLPARSLFHLKPPTRDTALAIIGTRDGLTKATRPPGLLKKLFG</sequence>